<evidence type="ECO:0000256" key="4">
    <source>
        <dbReference type="ARBA" id="ARBA00012085"/>
    </source>
</evidence>
<dbReference type="UniPathway" id="UPA00136">
    <property type="reaction ID" value="UER00202"/>
</dbReference>
<dbReference type="OMA" id="RISNTCA"/>
<dbReference type="SUPFAM" id="SSF53383">
    <property type="entry name" value="PLP-dependent transferases"/>
    <property type="match status" value="1"/>
</dbReference>
<dbReference type="AlphaFoldDB" id="H2ZS89"/>
<evidence type="ECO:0000313" key="21">
    <source>
        <dbReference type="Proteomes" id="UP000008672"/>
    </source>
</evidence>
<comment type="cofactor">
    <cofactor evidence="1 19">
        <name>pyridoxal 5'-phosphate</name>
        <dbReference type="ChEBI" id="CHEBI:597326"/>
    </cofactor>
</comment>
<evidence type="ECO:0000256" key="19">
    <source>
        <dbReference type="RuleBase" id="RU362118"/>
    </source>
</evidence>
<reference evidence="20" key="3">
    <citation type="submission" date="2025-09" db="UniProtKB">
        <authorList>
            <consortium name="Ensembl"/>
        </authorList>
    </citation>
    <scope>IDENTIFICATION</scope>
</reference>
<dbReference type="EMBL" id="AFYH01263284">
    <property type="status" value="NOT_ANNOTATED_CDS"/>
    <property type="molecule type" value="Genomic_DNA"/>
</dbReference>
<evidence type="ECO:0000256" key="13">
    <source>
        <dbReference type="ARBA" id="ARBA00047199"/>
    </source>
</evidence>
<dbReference type="InParanoid" id="H2ZS89"/>
<comment type="catalytic activity">
    <reaction evidence="17">
        <text>L-selenocystathionine + H2O = L-selenocysteine + 2-oxobutanoate + NH4(+)</text>
        <dbReference type="Rhea" id="RHEA:31151"/>
        <dbReference type="ChEBI" id="CHEBI:15377"/>
        <dbReference type="ChEBI" id="CHEBI:16763"/>
        <dbReference type="ChEBI" id="CHEBI:28938"/>
        <dbReference type="ChEBI" id="CHEBI:57843"/>
        <dbReference type="ChEBI" id="CHEBI:62226"/>
    </reaction>
    <physiologicalReaction direction="left-to-right" evidence="17">
        <dbReference type="Rhea" id="RHEA:31152"/>
    </physiologicalReaction>
</comment>
<evidence type="ECO:0000256" key="17">
    <source>
        <dbReference type="ARBA" id="ARBA00048625"/>
    </source>
</evidence>
<comment type="subunit">
    <text evidence="11">Homotetramer. Interacts with CALM in a calcium-dependent manner.</text>
</comment>
<proteinExistence type="inferred from homology"/>
<evidence type="ECO:0000256" key="18">
    <source>
        <dbReference type="ARBA" id="ARBA00048780"/>
    </source>
</evidence>
<comment type="similarity">
    <text evidence="3 19">Belongs to the trans-sulfuration enzymes family.</text>
</comment>
<sequence length="189" mass="21144">GYIYTRMDNPSRHGLEQVVGKLDGAKYSIAVSSGMAAVAVIAHLLKTGDHILVEENIYGGTYHYFNDFCKKMGTQISDADFTNPSEVIKKLCQNTKIVWLESPSNPYTRVIDINAVSKIIHDHNMSSKEKAIFVVDNSMMSPYFQRPLELGADIAMCAGTKYINGHSDVLIGFISMNRDDLHKELRKLQ</sequence>
<comment type="catalytic activity">
    <reaction evidence="15">
        <text>L-cysteine + H2O = hydrogen sulfide + pyruvate + NH4(+) + H(+)</text>
        <dbReference type="Rhea" id="RHEA:24931"/>
        <dbReference type="ChEBI" id="CHEBI:15361"/>
        <dbReference type="ChEBI" id="CHEBI:15377"/>
        <dbReference type="ChEBI" id="CHEBI:15378"/>
        <dbReference type="ChEBI" id="CHEBI:28938"/>
        <dbReference type="ChEBI" id="CHEBI:29919"/>
        <dbReference type="ChEBI" id="CHEBI:35235"/>
        <dbReference type="EC" id="4.4.1.1"/>
    </reaction>
    <physiologicalReaction direction="left-to-right" evidence="15">
        <dbReference type="Rhea" id="RHEA:24932"/>
    </physiologicalReaction>
</comment>
<dbReference type="EMBL" id="AFYH01263280">
    <property type="status" value="NOT_ANNOTATED_CDS"/>
    <property type="molecule type" value="Genomic_DNA"/>
</dbReference>
<dbReference type="EMBL" id="AFYH01263282">
    <property type="status" value="NOT_ANNOTATED_CDS"/>
    <property type="molecule type" value="Genomic_DNA"/>
</dbReference>
<evidence type="ECO:0000256" key="8">
    <source>
        <dbReference type="ARBA" id="ARBA00029853"/>
    </source>
</evidence>
<evidence type="ECO:0000313" key="20">
    <source>
        <dbReference type="Ensembl" id="ENSLACP00000000260.1"/>
    </source>
</evidence>
<evidence type="ECO:0000256" key="16">
    <source>
        <dbReference type="ARBA" id="ARBA00047477"/>
    </source>
</evidence>
<dbReference type="EC" id="4.4.1.2" evidence="12"/>
<keyword evidence="7" id="KW-0028">Amino-acid biosynthesis</keyword>
<dbReference type="PANTHER" id="PTHR11808:SF15">
    <property type="entry name" value="CYSTATHIONINE GAMMA-LYASE"/>
    <property type="match status" value="1"/>
</dbReference>
<dbReference type="FunFam" id="3.40.640.10:FF:000046">
    <property type="entry name" value="Cystathionine gamma-lyase"/>
    <property type="match status" value="1"/>
</dbReference>
<dbReference type="GO" id="GO:0019346">
    <property type="term" value="P:transsulfuration"/>
    <property type="evidence" value="ECO:0007669"/>
    <property type="project" value="InterPro"/>
</dbReference>
<evidence type="ECO:0000256" key="5">
    <source>
        <dbReference type="ARBA" id="ARBA00017343"/>
    </source>
</evidence>
<comment type="pathway">
    <text evidence="2">Amino-acid biosynthesis; L-cysteine biosynthesis; L-cysteine from L-homocysteine and L-serine: step 2/2.</text>
</comment>
<evidence type="ECO:0000256" key="12">
    <source>
        <dbReference type="ARBA" id="ARBA00047175"/>
    </source>
</evidence>
<comment type="catalytic activity">
    <reaction evidence="18">
        <text>L-homocysteine + H2O = 2-oxobutanoate + hydrogen sulfide + NH4(+) + H(+)</text>
        <dbReference type="Rhea" id="RHEA:14501"/>
        <dbReference type="ChEBI" id="CHEBI:15377"/>
        <dbReference type="ChEBI" id="CHEBI:15378"/>
        <dbReference type="ChEBI" id="CHEBI:16763"/>
        <dbReference type="ChEBI" id="CHEBI:28938"/>
        <dbReference type="ChEBI" id="CHEBI:29919"/>
        <dbReference type="ChEBI" id="CHEBI:58199"/>
        <dbReference type="EC" id="4.4.1.2"/>
    </reaction>
    <physiologicalReaction direction="left-to-right" evidence="18">
        <dbReference type="Rhea" id="RHEA:14502"/>
    </physiologicalReaction>
</comment>
<dbReference type="GO" id="GO:0005737">
    <property type="term" value="C:cytoplasm"/>
    <property type="evidence" value="ECO:0007669"/>
    <property type="project" value="TreeGrafter"/>
</dbReference>
<organism evidence="20 21">
    <name type="scientific">Latimeria chalumnae</name>
    <name type="common">Coelacanth</name>
    <dbReference type="NCBI Taxonomy" id="7897"/>
    <lineage>
        <taxon>Eukaryota</taxon>
        <taxon>Metazoa</taxon>
        <taxon>Chordata</taxon>
        <taxon>Craniata</taxon>
        <taxon>Vertebrata</taxon>
        <taxon>Euteleostomi</taxon>
        <taxon>Coelacanthiformes</taxon>
        <taxon>Coelacanthidae</taxon>
        <taxon>Latimeria</taxon>
    </lineage>
</organism>
<evidence type="ECO:0000256" key="14">
    <source>
        <dbReference type="ARBA" id="ARBA00047211"/>
    </source>
</evidence>
<reference evidence="21" key="1">
    <citation type="submission" date="2011-08" db="EMBL/GenBank/DDBJ databases">
        <title>The draft genome of Latimeria chalumnae.</title>
        <authorList>
            <person name="Di Palma F."/>
            <person name="Alfoldi J."/>
            <person name="Johnson J."/>
            <person name="Berlin A."/>
            <person name="Gnerre S."/>
            <person name="Jaffe D."/>
            <person name="MacCallum I."/>
            <person name="Young S."/>
            <person name="Walker B.J."/>
            <person name="Lander E."/>
            <person name="Lindblad-Toh K."/>
        </authorList>
    </citation>
    <scope>NUCLEOTIDE SEQUENCE [LARGE SCALE GENOMIC DNA]</scope>
    <source>
        <strain evidence="21">Wild caught</strain>
    </source>
</reference>
<evidence type="ECO:0000256" key="6">
    <source>
        <dbReference type="ARBA" id="ARBA00022898"/>
    </source>
</evidence>
<evidence type="ECO:0000256" key="15">
    <source>
        <dbReference type="ARBA" id="ARBA00047376"/>
    </source>
</evidence>
<dbReference type="PROSITE" id="PS00868">
    <property type="entry name" value="CYS_MET_METAB_PP"/>
    <property type="match status" value="1"/>
</dbReference>
<comment type="catalytic activity">
    <reaction evidence="10">
        <text>L-homoserine = 2-oxobutanoate + NH4(+)</text>
        <dbReference type="Rhea" id="RHEA:24923"/>
        <dbReference type="ChEBI" id="CHEBI:16763"/>
        <dbReference type="ChEBI" id="CHEBI:28938"/>
        <dbReference type="ChEBI" id="CHEBI:57476"/>
        <dbReference type="EC" id="4.4.1.1"/>
    </reaction>
    <physiologicalReaction direction="left-to-right" evidence="10">
        <dbReference type="Rhea" id="RHEA:24924"/>
    </physiologicalReaction>
</comment>
<dbReference type="Bgee" id="ENSLACG00000000234">
    <property type="expression patterns" value="Expressed in pectoral fin and 4 other cell types or tissues"/>
</dbReference>
<dbReference type="HOGENOM" id="CLU_018986_5_0_1"/>
<protein>
    <recommendedName>
        <fullName evidence="5">Cystathionine gamma-lyase</fullName>
        <ecNumber evidence="4">4.4.1.1</ecNumber>
        <ecNumber evidence="12">4.4.1.2</ecNumber>
    </recommendedName>
    <alternativeName>
        <fullName evidence="14">Cysteine desulfhydrase</fullName>
    </alternativeName>
    <alternativeName>
        <fullName evidence="9">Cysteine-protein sulfhydrase</fullName>
    </alternativeName>
    <alternativeName>
        <fullName evidence="8">Gamma-cystathionase</fullName>
    </alternativeName>
    <alternativeName>
        <fullName evidence="13">Homocysteine desulfhydrase</fullName>
    </alternativeName>
</protein>
<dbReference type="InterPro" id="IPR015421">
    <property type="entry name" value="PyrdxlP-dep_Trfase_major"/>
</dbReference>
<dbReference type="InterPro" id="IPR054542">
    <property type="entry name" value="Cys_met_metab_PP"/>
</dbReference>
<evidence type="ECO:0000256" key="3">
    <source>
        <dbReference type="ARBA" id="ARBA00009077"/>
    </source>
</evidence>
<dbReference type="GO" id="GO:0004123">
    <property type="term" value="F:cystathionine gamma-lyase activity"/>
    <property type="evidence" value="ECO:0007669"/>
    <property type="project" value="TreeGrafter"/>
</dbReference>
<evidence type="ECO:0000256" key="7">
    <source>
        <dbReference type="ARBA" id="ARBA00023192"/>
    </source>
</evidence>
<evidence type="ECO:0000256" key="1">
    <source>
        <dbReference type="ARBA" id="ARBA00001933"/>
    </source>
</evidence>
<dbReference type="STRING" id="7897.ENSLACP00000000260"/>
<dbReference type="Ensembl" id="ENSLACT00000000262.1">
    <property type="protein sequence ID" value="ENSLACP00000000260.1"/>
    <property type="gene ID" value="ENSLACG00000000234.1"/>
</dbReference>
<evidence type="ECO:0000256" key="9">
    <source>
        <dbReference type="ARBA" id="ARBA00031772"/>
    </source>
</evidence>
<dbReference type="Proteomes" id="UP000008672">
    <property type="component" value="Unassembled WGS sequence"/>
</dbReference>
<keyword evidence="6 19" id="KW-0663">Pyridoxal phosphate</keyword>
<keyword evidence="21" id="KW-1185">Reference proteome</keyword>
<dbReference type="PANTHER" id="PTHR11808">
    <property type="entry name" value="TRANS-SULFURATION ENZYME FAMILY MEMBER"/>
    <property type="match status" value="1"/>
</dbReference>
<keyword evidence="7" id="KW-0198">Cysteine biosynthesis</keyword>
<dbReference type="GO" id="GO:0047982">
    <property type="term" value="F:homocysteine desulfhydrase activity"/>
    <property type="evidence" value="ECO:0007669"/>
    <property type="project" value="UniProtKB-EC"/>
</dbReference>
<dbReference type="EMBL" id="AFYH01263283">
    <property type="status" value="NOT_ANNOTATED_CDS"/>
    <property type="molecule type" value="Genomic_DNA"/>
</dbReference>
<dbReference type="Pfam" id="PF01053">
    <property type="entry name" value="Cys_Met_Meta_PP"/>
    <property type="match status" value="1"/>
</dbReference>
<comment type="catalytic activity">
    <reaction evidence="16">
        <text>L,L-cystathionine + H2O = 2-oxobutanoate + L-cysteine + NH4(+)</text>
        <dbReference type="Rhea" id="RHEA:14005"/>
        <dbReference type="ChEBI" id="CHEBI:15377"/>
        <dbReference type="ChEBI" id="CHEBI:16763"/>
        <dbReference type="ChEBI" id="CHEBI:28938"/>
        <dbReference type="ChEBI" id="CHEBI:35235"/>
        <dbReference type="ChEBI" id="CHEBI:58161"/>
        <dbReference type="EC" id="4.4.1.1"/>
    </reaction>
    <physiologicalReaction direction="left-to-right" evidence="16">
        <dbReference type="Rhea" id="RHEA:14006"/>
    </physiologicalReaction>
</comment>
<reference evidence="20" key="2">
    <citation type="submission" date="2025-08" db="UniProtKB">
        <authorList>
            <consortium name="Ensembl"/>
        </authorList>
    </citation>
    <scope>IDENTIFICATION</scope>
</reference>
<evidence type="ECO:0000256" key="11">
    <source>
        <dbReference type="ARBA" id="ARBA00046537"/>
    </source>
</evidence>
<dbReference type="eggNOG" id="KOG0053">
    <property type="taxonomic scope" value="Eukaryota"/>
</dbReference>
<dbReference type="InterPro" id="IPR000277">
    <property type="entry name" value="Cys/Met-Metab_PyrdxlP-dep_enz"/>
</dbReference>
<evidence type="ECO:0000256" key="10">
    <source>
        <dbReference type="ARBA" id="ARBA00045076"/>
    </source>
</evidence>
<dbReference type="EC" id="4.4.1.1" evidence="4"/>
<dbReference type="InterPro" id="IPR015424">
    <property type="entry name" value="PyrdxlP-dep_Trfase"/>
</dbReference>
<dbReference type="GO" id="GO:0030170">
    <property type="term" value="F:pyridoxal phosphate binding"/>
    <property type="evidence" value="ECO:0007669"/>
    <property type="project" value="InterPro"/>
</dbReference>
<dbReference type="GeneTree" id="ENSGT00390000000312"/>
<dbReference type="GO" id="GO:0019343">
    <property type="term" value="P:cysteine biosynthetic process via cystathionine"/>
    <property type="evidence" value="ECO:0007669"/>
    <property type="project" value="TreeGrafter"/>
</dbReference>
<accession>H2ZS89</accession>
<dbReference type="Gene3D" id="3.40.640.10">
    <property type="entry name" value="Type I PLP-dependent aspartate aminotransferase-like (Major domain)"/>
    <property type="match status" value="1"/>
</dbReference>
<dbReference type="EMBL" id="AFYH01263281">
    <property type="status" value="NOT_ANNOTATED_CDS"/>
    <property type="molecule type" value="Genomic_DNA"/>
</dbReference>
<evidence type="ECO:0000256" key="2">
    <source>
        <dbReference type="ARBA" id="ARBA00005038"/>
    </source>
</evidence>
<name>H2ZS89_LATCH</name>